<evidence type="ECO:0000313" key="5">
    <source>
        <dbReference type="Proteomes" id="UP001166286"/>
    </source>
</evidence>
<accession>A0AA39R3X2</accession>
<feature type="transmembrane region" description="Helical" evidence="2">
    <location>
        <begin position="334"/>
        <end position="352"/>
    </location>
</feature>
<evidence type="ECO:0000256" key="3">
    <source>
        <dbReference type="SAM" id="SignalP"/>
    </source>
</evidence>
<sequence>MIPIFRRLLPVVIISLAYSLPHPFPHSENITVSVPQNSTNHGNSQLVCTPSKWTDVVEFFILYFVMPAATVKSLPGQSILGGLFAMCAALLFPTASVTTGIDAVFRCAALQSSPLLKAHKAGALCEVVRADDWEPQHGDYVRCLRDTRSWLRDIESKKKIRESNDDLQGFVDGLKRYLRHWKRAVSFLPRTSRTVNPRQQSLPMGAITCPPEDAANDQQASDRLKGKGREVDCVENQEHTAESLALSTAHTTHARLVPHRPIRSLSVSTSRWKIDPSRKDLRFKLHDGNLLATGRQVYGVCHLPPGFELSIIDPNSTLELKDDYQIQLASSNSLLKGLAAIVHLVSTSILLFKMRGDQFRRYRLSAFALTVIPYLLMSLVNLMGSILTPDYPVLYMVKTEIMIEAERRDGAYFEGVVGRLGDPERPINAQFRCSKQENRRHEIPTHDSNRDTRPEEDAAQGNSSKTLIYSIHQSTTVQA</sequence>
<reference evidence="4" key="1">
    <citation type="submission" date="2023-03" db="EMBL/GenBank/DDBJ databases">
        <title>Complete genome of Cladonia borealis.</title>
        <authorList>
            <person name="Park H."/>
        </authorList>
    </citation>
    <scope>NUCLEOTIDE SEQUENCE</scope>
    <source>
        <strain evidence="4">ANT050790</strain>
    </source>
</reference>
<feature type="compositionally biased region" description="Basic and acidic residues" evidence="1">
    <location>
        <begin position="435"/>
        <end position="456"/>
    </location>
</feature>
<protein>
    <submittedName>
        <fullName evidence="4">Uncharacterized protein</fullName>
    </submittedName>
</protein>
<keyword evidence="2" id="KW-0472">Membrane</keyword>
<name>A0AA39R3X2_9LECA</name>
<dbReference type="AlphaFoldDB" id="A0AA39R3X2"/>
<keyword evidence="2" id="KW-1133">Transmembrane helix</keyword>
<feature type="region of interest" description="Disordered" evidence="1">
    <location>
        <begin position="435"/>
        <end position="465"/>
    </location>
</feature>
<proteinExistence type="predicted"/>
<feature type="signal peptide" evidence="3">
    <location>
        <begin position="1"/>
        <end position="19"/>
    </location>
</feature>
<keyword evidence="2" id="KW-0812">Transmembrane</keyword>
<organism evidence="4 5">
    <name type="scientific">Cladonia borealis</name>
    <dbReference type="NCBI Taxonomy" id="184061"/>
    <lineage>
        <taxon>Eukaryota</taxon>
        <taxon>Fungi</taxon>
        <taxon>Dikarya</taxon>
        <taxon>Ascomycota</taxon>
        <taxon>Pezizomycotina</taxon>
        <taxon>Lecanoromycetes</taxon>
        <taxon>OSLEUM clade</taxon>
        <taxon>Lecanoromycetidae</taxon>
        <taxon>Lecanorales</taxon>
        <taxon>Lecanorineae</taxon>
        <taxon>Cladoniaceae</taxon>
        <taxon>Cladonia</taxon>
    </lineage>
</organism>
<dbReference type="Proteomes" id="UP001166286">
    <property type="component" value="Unassembled WGS sequence"/>
</dbReference>
<gene>
    <name evidence="4" type="ORF">JMJ35_004890</name>
</gene>
<feature type="transmembrane region" description="Helical" evidence="2">
    <location>
        <begin position="364"/>
        <end position="387"/>
    </location>
</feature>
<evidence type="ECO:0000256" key="2">
    <source>
        <dbReference type="SAM" id="Phobius"/>
    </source>
</evidence>
<dbReference type="EMBL" id="JAFEKC020000009">
    <property type="protein sequence ID" value="KAK0512873.1"/>
    <property type="molecule type" value="Genomic_DNA"/>
</dbReference>
<keyword evidence="3" id="KW-0732">Signal</keyword>
<evidence type="ECO:0000313" key="4">
    <source>
        <dbReference type="EMBL" id="KAK0512873.1"/>
    </source>
</evidence>
<feature type="chain" id="PRO_5041315378" evidence="3">
    <location>
        <begin position="20"/>
        <end position="479"/>
    </location>
</feature>
<evidence type="ECO:0000256" key="1">
    <source>
        <dbReference type="SAM" id="MobiDB-lite"/>
    </source>
</evidence>
<keyword evidence="5" id="KW-1185">Reference proteome</keyword>
<comment type="caution">
    <text evidence="4">The sequence shown here is derived from an EMBL/GenBank/DDBJ whole genome shotgun (WGS) entry which is preliminary data.</text>
</comment>